<dbReference type="Gene3D" id="3.30.50.10">
    <property type="entry name" value="Erythroid Transcription Factor GATA-1, subunit A"/>
    <property type="match status" value="1"/>
</dbReference>
<feature type="zinc finger region" description="FLZ-type" evidence="3">
    <location>
        <begin position="23"/>
        <end position="67"/>
    </location>
</feature>
<keyword evidence="2" id="KW-0479">Metal-binding</keyword>
<dbReference type="Pfam" id="PF04570">
    <property type="entry name" value="zf-FLZ"/>
    <property type="match status" value="1"/>
</dbReference>
<reference evidence="6" key="1">
    <citation type="submission" date="2023-07" db="EMBL/GenBank/DDBJ databases">
        <title>A chromosome-level genome assembly of Lolium multiflorum.</title>
        <authorList>
            <person name="Chen Y."/>
            <person name="Copetti D."/>
            <person name="Kolliker R."/>
            <person name="Studer B."/>
        </authorList>
    </citation>
    <scope>NUCLEOTIDE SEQUENCE</scope>
    <source>
        <strain evidence="6">02402/16</strain>
        <tissue evidence="6">Leaf</tissue>
    </source>
</reference>
<dbReference type="PANTHER" id="PTHR46057:SF14">
    <property type="entry name" value="OS02G0687200 PROTEIN"/>
    <property type="match status" value="1"/>
</dbReference>
<dbReference type="InterPro" id="IPR044533">
    <property type="entry name" value="FLZ1/2/3"/>
</dbReference>
<sequence>MPSSASSSFFHIVPLDRGATGSHAMDACYLCGKPLSTNFDIFMYRGDTPFCSEECRSVQMDMDEARQRIKTNILKERAARNEQRRGPPASEPNVNCAANVPVAS</sequence>
<name>A0AAD8VV59_LOLMU</name>
<comment type="similarity">
    <text evidence="1">Belongs to the FLZ family.</text>
</comment>
<accession>A0AAD8VV59</accession>
<evidence type="ECO:0000256" key="3">
    <source>
        <dbReference type="PROSITE-ProRule" id="PRU01131"/>
    </source>
</evidence>
<feature type="compositionally biased region" description="Basic and acidic residues" evidence="4">
    <location>
        <begin position="75"/>
        <end position="85"/>
    </location>
</feature>
<evidence type="ECO:0000313" key="6">
    <source>
        <dbReference type="EMBL" id="KAK1619026.1"/>
    </source>
</evidence>
<comment type="caution">
    <text evidence="6">The sequence shown here is derived from an EMBL/GenBank/DDBJ whole genome shotgun (WGS) entry which is preliminary data.</text>
</comment>
<evidence type="ECO:0000313" key="7">
    <source>
        <dbReference type="Proteomes" id="UP001231189"/>
    </source>
</evidence>
<evidence type="ECO:0000256" key="1">
    <source>
        <dbReference type="ARBA" id="ARBA00009374"/>
    </source>
</evidence>
<dbReference type="Proteomes" id="UP001231189">
    <property type="component" value="Unassembled WGS sequence"/>
</dbReference>
<keyword evidence="7" id="KW-1185">Reference proteome</keyword>
<feature type="domain" description="FLZ-type" evidence="5">
    <location>
        <begin position="23"/>
        <end position="67"/>
    </location>
</feature>
<dbReference type="InterPro" id="IPR013088">
    <property type="entry name" value="Znf_NHR/GATA"/>
</dbReference>
<evidence type="ECO:0000259" key="5">
    <source>
        <dbReference type="PROSITE" id="PS51795"/>
    </source>
</evidence>
<dbReference type="PROSITE" id="PS51795">
    <property type="entry name" value="ZF_FLZ"/>
    <property type="match status" value="1"/>
</dbReference>
<dbReference type="InterPro" id="IPR007650">
    <property type="entry name" value="Zf-FLZ_dom"/>
</dbReference>
<evidence type="ECO:0000256" key="4">
    <source>
        <dbReference type="SAM" id="MobiDB-lite"/>
    </source>
</evidence>
<evidence type="ECO:0000256" key="2">
    <source>
        <dbReference type="ARBA" id="ARBA00022723"/>
    </source>
</evidence>
<protein>
    <recommendedName>
        <fullName evidence="5">FLZ-type domain-containing protein</fullName>
    </recommendedName>
</protein>
<dbReference type="AlphaFoldDB" id="A0AAD8VV59"/>
<feature type="region of interest" description="Disordered" evidence="4">
    <location>
        <begin position="75"/>
        <end position="104"/>
    </location>
</feature>
<dbReference type="PANTHER" id="PTHR46057">
    <property type="entry name" value="FCS-LIKE ZINC FINGER 1-RELATED"/>
    <property type="match status" value="1"/>
</dbReference>
<dbReference type="GO" id="GO:0006355">
    <property type="term" value="P:regulation of DNA-templated transcription"/>
    <property type="evidence" value="ECO:0007669"/>
    <property type="project" value="InterPro"/>
</dbReference>
<dbReference type="GO" id="GO:0008270">
    <property type="term" value="F:zinc ion binding"/>
    <property type="evidence" value="ECO:0007669"/>
    <property type="project" value="InterPro"/>
</dbReference>
<organism evidence="6 7">
    <name type="scientific">Lolium multiflorum</name>
    <name type="common">Italian ryegrass</name>
    <name type="synonym">Lolium perenne subsp. multiflorum</name>
    <dbReference type="NCBI Taxonomy" id="4521"/>
    <lineage>
        <taxon>Eukaryota</taxon>
        <taxon>Viridiplantae</taxon>
        <taxon>Streptophyta</taxon>
        <taxon>Embryophyta</taxon>
        <taxon>Tracheophyta</taxon>
        <taxon>Spermatophyta</taxon>
        <taxon>Magnoliopsida</taxon>
        <taxon>Liliopsida</taxon>
        <taxon>Poales</taxon>
        <taxon>Poaceae</taxon>
        <taxon>BOP clade</taxon>
        <taxon>Pooideae</taxon>
        <taxon>Poodae</taxon>
        <taxon>Poeae</taxon>
        <taxon>Poeae Chloroplast Group 2 (Poeae type)</taxon>
        <taxon>Loliodinae</taxon>
        <taxon>Loliinae</taxon>
        <taxon>Lolium</taxon>
    </lineage>
</organism>
<gene>
    <name evidence="6" type="ORF">QYE76_024543</name>
</gene>
<proteinExistence type="inferred from homology"/>
<dbReference type="EMBL" id="JAUUTY010000006">
    <property type="protein sequence ID" value="KAK1619026.1"/>
    <property type="molecule type" value="Genomic_DNA"/>
</dbReference>